<evidence type="ECO:0000313" key="2">
    <source>
        <dbReference type="Proteomes" id="UP001177023"/>
    </source>
</evidence>
<dbReference type="EMBL" id="CATQJA010001849">
    <property type="protein sequence ID" value="CAJ0568858.1"/>
    <property type="molecule type" value="Genomic_DNA"/>
</dbReference>
<organism evidence="1 2">
    <name type="scientific">Mesorhabditis spiculigera</name>
    <dbReference type="NCBI Taxonomy" id="96644"/>
    <lineage>
        <taxon>Eukaryota</taxon>
        <taxon>Metazoa</taxon>
        <taxon>Ecdysozoa</taxon>
        <taxon>Nematoda</taxon>
        <taxon>Chromadorea</taxon>
        <taxon>Rhabditida</taxon>
        <taxon>Rhabditina</taxon>
        <taxon>Rhabditomorpha</taxon>
        <taxon>Rhabditoidea</taxon>
        <taxon>Rhabditidae</taxon>
        <taxon>Mesorhabditinae</taxon>
        <taxon>Mesorhabditis</taxon>
    </lineage>
</organism>
<protein>
    <submittedName>
        <fullName evidence="1">Uncharacterized protein</fullName>
    </submittedName>
</protein>
<accession>A0AA36CHF4</accession>
<proteinExistence type="predicted"/>
<dbReference type="Proteomes" id="UP001177023">
    <property type="component" value="Unassembled WGS sequence"/>
</dbReference>
<reference evidence="1" key="1">
    <citation type="submission" date="2023-06" db="EMBL/GenBank/DDBJ databases">
        <authorList>
            <person name="Delattre M."/>
        </authorList>
    </citation>
    <scope>NUCLEOTIDE SEQUENCE</scope>
    <source>
        <strain evidence="1">AF72</strain>
    </source>
</reference>
<comment type="caution">
    <text evidence="1">The sequence shown here is derived from an EMBL/GenBank/DDBJ whole genome shotgun (WGS) entry which is preliminary data.</text>
</comment>
<feature type="non-terminal residue" evidence="1">
    <location>
        <position position="1"/>
    </location>
</feature>
<gene>
    <name evidence="1" type="ORF">MSPICULIGERA_LOCUS7366</name>
</gene>
<keyword evidence="2" id="KW-1185">Reference proteome</keyword>
<sequence>MGMNTQIKCYDPLPFAITGFPIDYSKCTKVWPISDWYDAILYACEYAAKSLELQIRFVDTGLFQEFAVSVRVREWANSQYDVILFPQSIADPWPAKPHQPVVAFLLPALHIWTVVLIAPDNLTNKTYPDITVDAFFYKEFDENGLSDAYRIPLYVGPDPGMSTKNLIVSNRDFLQHLHCSVATLMGQYEGLDIYLTIYFNSREKPEVVEESFKDVIITSPKYPWIFDESDDVTFTSLAEVNSYYDNVPMDVVLTAIEGGTVLLKTASQLENFTKILTAADLGQRLQLTAKDLNATFHPDPEYKGPHGFVLTVESPAHRIERNSCVRNITLTNENPFFSINQIQFDSGRLLCIKLGEDAVAENLMVLTFCDTKSKANHGKEDRIEGCSYYNLDLIYSMQTCCQMTLNISRSEYTQISMEREYSSLLIQLPSAISKSKNYFAVGISPYALDYRTMAFSNFAEKDTLLFIVLCYDFNNLWGLLGQLQWTTTRQCKGMAMDLGRGFGDPFHDQIYKTNSTKTWECETFIDVTYELKALNMGSLSVAALDAESQVLDRMFFESDNLPQLPTNITFIGARKLQVSWIGGRVADIREATGYLGTIHFQTSPWWTTPAPRETSPRSARSSHSSLNETAIKCYDALPFTVSKVIVDFQGCTEAWPIGKKYDSAMYGCAYAVKSRTIEMTYMETGLLQEFAISIRVLEWANSQYGLILFPQSVTDPYPASRQNRPITFRLPPLHVFTVVLIAPEKLTNRTYPDVTLESLFSYQVPSDAYRIPLFVGSDPGMSTNTLHSSLVVSPRQHLHCSAVTIISQYEEWAISLDLFFNWQERLEPLSAKFREQVLTSPKYPWIFDEVEDVDFASVTGIEMSGGYASMDLELMSIEGGTLYLEMACRAGNKTKILTSKDLGYEFQITAHVVSARFQPDANYTGPRGFLLSVKSIERQIELNSCVRNITLTKADPVFAINQIQYQTGQYVCVKLDETNEKQQQLVATYCNLKSKNNHVKEHRIDDCIYYDVDLVYLTQTCCRMTMNTTRIDYTKIRIDIEYSSLLIQLSDSILEDVDYLPIGIQPFSSNFQTMSLSANAEKDTLVFLIFCYSYTNWGVLEQLRRAHSDQDCEYSLYAGAIPNGDDKLPLATYHESEQFYPQFLPSGVYSSYIPKGCNPTIAVSVIQLNADPGPLIVDSTQCKGIAMDVGHGFGDRLHEFNVDVNSTKIWECESRIDIEYQLKALNMGSLEILALDADSQILARECFEADNLPELPKNTTFRGVYKLKVNWEGGGPAYIGEATGYLGTAYFMPSRRTTTASPMLTTNRDETSITRLTWCFLTVLLRLAIR</sequence>
<evidence type="ECO:0000313" key="1">
    <source>
        <dbReference type="EMBL" id="CAJ0568858.1"/>
    </source>
</evidence>
<name>A0AA36CHF4_9BILA</name>